<sequence length="198" mass="21129">MKYGLFDSDGFPVGFFAADIHGPLMLPIYGPAPEPSEDNPQPVAPVVGERRNPAIPDGVVAITDEQWGEFINNSGRRRWNGKGVIAYEPPVGPPPVPSVISDRQFAQALALAGTITEAEALAWAARGELPQAMEDALDQIPDTDGQRFGARMMLAAATSYERHLPLTEQLGALLTNPATGDPYDPAALDALWSRAAAL</sequence>
<dbReference type="EMBL" id="AP014809">
    <property type="protein sequence ID" value="BAU92470.1"/>
    <property type="molecule type" value="Genomic_DNA"/>
</dbReference>
<organism evidence="1 2">
    <name type="scientific">Methylorubrum populi</name>
    <dbReference type="NCBI Taxonomy" id="223967"/>
    <lineage>
        <taxon>Bacteria</taxon>
        <taxon>Pseudomonadati</taxon>
        <taxon>Pseudomonadota</taxon>
        <taxon>Alphaproteobacteria</taxon>
        <taxon>Hyphomicrobiales</taxon>
        <taxon>Methylobacteriaceae</taxon>
        <taxon>Methylorubrum</taxon>
    </lineage>
</organism>
<protein>
    <submittedName>
        <fullName evidence="1">Uncharacterized protein</fullName>
    </submittedName>
</protein>
<dbReference type="AlphaFoldDB" id="A0A160PKS7"/>
<accession>A0A160PKS7</accession>
<gene>
    <name evidence="1" type="ORF">MPPM_3865</name>
</gene>
<dbReference type="Proteomes" id="UP000218288">
    <property type="component" value="Chromosome"/>
</dbReference>
<reference evidence="1 2" key="1">
    <citation type="journal article" date="2016" name="Genome Announc.">
        <title>Complete Genome Sequence of Methylobacterium populi P-1M, Isolated from Pink-Pigmented Household Biofilm.</title>
        <authorList>
            <person name="Morohoshi T."/>
            <person name="Ikeda T."/>
        </authorList>
    </citation>
    <scope>NUCLEOTIDE SEQUENCE [LARGE SCALE GENOMIC DNA]</scope>
    <source>
        <strain evidence="1 2">P-1M</strain>
    </source>
</reference>
<name>A0A160PKS7_9HYPH</name>
<proteinExistence type="predicted"/>
<dbReference type="OrthoDB" id="8410700at2"/>
<evidence type="ECO:0000313" key="2">
    <source>
        <dbReference type="Proteomes" id="UP000218288"/>
    </source>
</evidence>
<dbReference type="RefSeq" id="WP_096486408.1">
    <property type="nucleotide sequence ID" value="NZ_AP014809.1"/>
</dbReference>
<evidence type="ECO:0000313" key="1">
    <source>
        <dbReference type="EMBL" id="BAU92470.1"/>
    </source>
</evidence>